<dbReference type="InterPro" id="IPR013498">
    <property type="entry name" value="Topo_IA_Znf"/>
</dbReference>
<keyword evidence="2" id="KW-0472">Membrane</keyword>
<dbReference type="EC" id="3.1.21.-" evidence="5"/>
<dbReference type="RefSeq" id="WP_369000299.1">
    <property type="nucleotide sequence ID" value="NZ_CP158487.1"/>
</dbReference>
<dbReference type="GO" id="GO:0003677">
    <property type="term" value="F:DNA binding"/>
    <property type="evidence" value="ECO:0007669"/>
    <property type="project" value="InterPro"/>
</dbReference>
<dbReference type="InterPro" id="IPR007560">
    <property type="entry name" value="Restrct_endonuc_IV_Mrr"/>
</dbReference>
<name>A0AB39J794_9BACT</name>
<keyword evidence="2" id="KW-1133">Transmembrane helix</keyword>
<keyword evidence="5" id="KW-0540">Nuclease</keyword>
<dbReference type="InterPro" id="IPR011335">
    <property type="entry name" value="Restrct_endonuc-II-like"/>
</dbReference>
<evidence type="ECO:0000259" key="4">
    <source>
        <dbReference type="Pfam" id="PF04471"/>
    </source>
</evidence>
<dbReference type="Pfam" id="PF01396">
    <property type="entry name" value="Zn_ribbon_Top1"/>
    <property type="match status" value="1"/>
</dbReference>
<dbReference type="AlphaFoldDB" id="A0AB39J794"/>
<evidence type="ECO:0000259" key="3">
    <source>
        <dbReference type="Pfam" id="PF01396"/>
    </source>
</evidence>
<dbReference type="GO" id="GO:0005694">
    <property type="term" value="C:chromosome"/>
    <property type="evidence" value="ECO:0007669"/>
    <property type="project" value="InterPro"/>
</dbReference>
<keyword evidence="2" id="KW-0812">Transmembrane</keyword>
<evidence type="ECO:0000313" key="5">
    <source>
        <dbReference type="EMBL" id="XDN89729.1"/>
    </source>
</evidence>
<keyword evidence="5" id="KW-0255">Endonuclease</keyword>
<accession>A0AB39J794</accession>
<dbReference type="InterPro" id="IPR011856">
    <property type="entry name" value="tRNA_endonuc-like_dom_sf"/>
</dbReference>
<evidence type="ECO:0000256" key="1">
    <source>
        <dbReference type="SAM" id="MobiDB-lite"/>
    </source>
</evidence>
<gene>
    <name evidence="5" type="ORF">TM074_03445</name>
</gene>
<dbReference type="GO" id="GO:0006265">
    <property type="term" value="P:DNA topological change"/>
    <property type="evidence" value="ECO:0007669"/>
    <property type="project" value="InterPro"/>
</dbReference>
<dbReference type="Gene3D" id="3.40.1350.10">
    <property type="match status" value="1"/>
</dbReference>
<reference evidence="5" key="1">
    <citation type="submission" date="2024-06" db="EMBL/GenBank/DDBJ databases">
        <authorList>
            <person name="Atkinson C."/>
            <person name="McLean J."/>
            <person name="Gallagher L."/>
            <person name="Bor B."/>
            <person name="Mougous J."/>
        </authorList>
    </citation>
    <scope>NUCLEOTIDE SEQUENCE</scope>
    <source>
        <strain evidence="5">TM7-074</strain>
    </source>
</reference>
<protein>
    <submittedName>
        <fullName evidence="5">Restriction endonuclease</fullName>
        <ecNumber evidence="5">3.1.21.-</ecNumber>
    </submittedName>
</protein>
<feature type="region of interest" description="Disordered" evidence="1">
    <location>
        <begin position="59"/>
        <end position="82"/>
    </location>
</feature>
<dbReference type="EMBL" id="CP158487">
    <property type="protein sequence ID" value="XDN89729.1"/>
    <property type="molecule type" value="Genomic_DNA"/>
</dbReference>
<dbReference type="PANTHER" id="PTHR30015">
    <property type="entry name" value="MRR RESTRICTION SYSTEM PROTEIN"/>
    <property type="match status" value="1"/>
</dbReference>
<evidence type="ECO:0000256" key="2">
    <source>
        <dbReference type="SAM" id="Phobius"/>
    </source>
</evidence>
<keyword evidence="5" id="KW-0378">Hydrolase</keyword>
<dbReference type="GO" id="GO:0003916">
    <property type="term" value="F:DNA topoisomerase activity"/>
    <property type="evidence" value="ECO:0007669"/>
    <property type="project" value="InterPro"/>
</dbReference>
<dbReference type="SUPFAM" id="SSF52980">
    <property type="entry name" value="Restriction endonuclease-like"/>
    <property type="match status" value="1"/>
</dbReference>
<dbReference type="Pfam" id="PF04471">
    <property type="entry name" value="Mrr_cat"/>
    <property type="match status" value="1"/>
</dbReference>
<feature type="transmembrane region" description="Helical" evidence="2">
    <location>
        <begin position="6"/>
        <end position="28"/>
    </location>
</feature>
<dbReference type="GO" id="GO:0009307">
    <property type="term" value="P:DNA restriction-modification system"/>
    <property type="evidence" value="ECO:0007669"/>
    <property type="project" value="InterPro"/>
</dbReference>
<dbReference type="GO" id="GO:0015666">
    <property type="term" value="F:restriction endodeoxyribonuclease activity"/>
    <property type="evidence" value="ECO:0007669"/>
    <property type="project" value="TreeGrafter"/>
</dbReference>
<sequence length="268" mass="30548">MDSYTVGTVVIFCLITWIIASPFVVFYYHKRYITAYRELEELRQEVSPAVDIQLTQMSASEGAQSTNKQPITENRSTPTTPLSDHELLTKIRSMSPYNFEKYIAQLFEHFGYSAATTPYKRDGGIDIVLYKNGVQSYVQCKKYIKQIVKVSEVRDFYGAVVDHLHGGEAFFVTTNIFSSDARRFVKYSTNGNKIRLIDNTGLLTIIRALEDKGVVIPIPDVSDISQKIKPCPRCRGGHLVIRHSKNNHSPFYGCSNYPECRYMQKIDS</sequence>
<feature type="domain" description="Restriction endonuclease type IV Mrr" evidence="4">
    <location>
        <begin position="91"/>
        <end position="205"/>
    </location>
</feature>
<feature type="domain" description="DNA topoisomerase type IA zn finger" evidence="3">
    <location>
        <begin position="231"/>
        <end position="267"/>
    </location>
</feature>
<dbReference type="Gene3D" id="3.30.65.10">
    <property type="entry name" value="Bacterial Topoisomerase I, domain 1"/>
    <property type="match status" value="1"/>
</dbReference>
<proteinExistence type="predicted"/>
<organism evidence="5">
    <name type="scientific">Candidatus Nanosynbacter sp. TM7-074</name>
    <dbReference type="NCBI Taxonomy" id="3158573"/>
    <lineage>
        <taxon>Bacteria</taxon>
        <taxon>Candidatus Saccharimonadota</taxon>
        <taxon>Candidatus Saccharimonadia</taxon>
        <taxon>Candidatus Nanosynbacterales</taxon>
        <taxon>Candidatus Nanosynbacteraceae</taxon>
        <taxon>Candidatus Nanosynbacter</taxon>
    </lineage>
</organism>
<dbReference type="PANTHER" id="PTHR30015:SF7">
    <property type="entry name" value="TYPE IV METHYL-DIRECTED RESTRICTION ENZYME ECOKMRR"/>
    <property type="match status" value="1"/>
</dbReference>
<dbReference type="InterPro" id="IPR052906">
    <property type="entry name" value="Type_IV_Methyl-Rstrct_Enzyme"/>
</dbReference>
<dbReference type="SUPFAM" id="SSF57783">
    <property type="entry name" value="Zinc beta-ribbon"/>
    <property type="match status" value="1"/>
</dbReference>